<feature type="transmembrane region" description="Helical" evidence="1">
    <location>
        <begin position="35"/>
        <end position="55"/>
    </location>
</feature>
<evidence type="ECO:0000313" key="2">
    <source>
        <dbReference type="EMBL" id="GHB48947.1"/>
    </source>
</evidence>
<feature type="transmembrane region" description="Helical" evidence="1">
    <location>
        <begin position="6"/>
        <end position="23"/>
    </location>
</feature>
<comment type="caution">
    <text evidence="2">The sequence shown here is derived from an EMBL/GenBank/DDBJ whole genome shotgun (WGS) entry which is preliminary data.</text>
</comment>
<keyword evidence="1" id="KW-1133">Transmembrane helix</keyword>
<keyword evidence="3" id="KW-1185">Reference proteome</keyword>
<reference evidence="2" key="2">
    <citation type="submission" date="2020-09" db="EMBL/GenBank/DDBJ databases">
        <authorList>
            <person name="Sun Q."/>
            <person name="Kim S."/>
        </authorList>
    </citation>
    <scope>NUCLEOTIDE SEQUENCE</scope>
    <source>
        <strain evidence="2">KCTC 23224</strain>
    </source>
</reference>
<feature type="transmembrane region" description="Helical" evidence="1">
    <location>
        <begin position="82"/>
        <end position="102"/>
    </location>
</feature>
<sequence length="202" mass="22623">MVYVIHGIVLTAWFMLLVLQSALINLRKVSIHRKLGFAMAFLAVLVVFTGVQVVLDSTPRSIRMGLLDPESISEMRGQSFPLFLDLLSLVVFTGAIAIALVFRKNPVLHRTSVLTGSFAFMVVALARATAFVFPSSGLGLLVALFFLLPILLMVHDWIIFKRFPKYAFIGFMVLLLMVVFAFAIPQTDWGYRFFINYLSGLI</sequence>
<dbReference type="Proteomes" id="UP000642809">
    <property type="component" value="Unassembled WGS sequence"/>
</dbReference>
<evidence type="ECO:0000313" key="3">
    <source>
        <dbReference type="Proteomes" id="UP000642809"/>
    </source>
</evidence>
<dbReference type="EMBL" id="BMYF01000023">
    <property type="protein sequence ID" value="GHB48947.1"/>
    <property type="molecule type" value="Genomic_DNA"/>
</dbReference>
<keyword evidence="1" id="KW-0472">Membrane</keyword>
<evidence type="ECO:0000256" key="1">
    <source>
        <dbReference type="SAM" id="Phobius"/>
    </source>
</evidence>
<proteinExistence type="predicted"/>
<feature type="transmembrane region" description="Helical" evidence="1">
    <location>
        <begin position="166"/>
        <end position="184"/>
    </location>
</feature>
<keyword evidence="1" id="KW-0812">Transmembrane</keyword>
<protein>
    <submittedName>
        <fullName evidence="2">Uncharacterized protein</fullName>
    </submittedName>
</protein>
<name>A0A8J3CZR0_9BACT</name>
<feature type="transmembrane region" description="Helical" evidence="1">
    <location>
        <begin position="114"/>
        <end position="133"/>
    </location>
</feature>
<organism evidence="2 3">
    <name type="scientific">Mongoliitalea lutea</name>
    <dbReference type="NCBI Taxonomy" id="849756"/>
    <lineage>
        <taxon>Bacteria</taxon>
        <taxon>Pseudomonadati</taxon>
        <taxon>Bacteroidota</taxon>
        <taxon>Cytophagia</taxon>
        <taxon>Cytophagales</taxon>
        <taxon>Cyclobacteriaceae</taxon>
        <taxon>Mongoliitalea</taxon>
    </lineage>
</organism>
<gene>
    <name evidence="2" type="ORF">GCM10008106_32140</name>
</gene>
<feature type="transmembrane region" description="Helical" evidence="1">
    <location>
        <begin position="139"/>
        <end position="159"/>
    </location>
</feature>
<reference evidence="2" key="1">
    <citation type="journal article" date="2014" name="Int. J. Syst. Evol. Microbiol.">
        <title>Complete genome sequence of Corynebacterium casei LMG S-19264T (=DSM 44701T), isolated from a smear-ripened cheese.</title>
        <authorList>
            <consortium name="US DOE Joint Genome Institute (JGI-PGF)"/>
            <person name="Walter F."/>
            <person name="Albersmeier A."/>
            <person name="Kalinowski J."/>
            <person name="Ruckert C."/>
        </authorList>
    </citation>
    <scope>NUCLEOTIDE SEQUENCE</scope>
    <source>
        <strain evidence="2">KCTC 23224</strain>
    </source>
</reference>
<dbReference type="AlphaFoldDB" id="A0A8J3CZR0"/>
<accession>A0A8J3CZR0</accession>